<dbReference type="EMBL" id="KI912112">
    <property type="protein sequence ID" value="ETS81295.1"/>
    <property type="molecule type" value="Genomic_DNA"/>
</dbReference>
<feature type="region of interest" description="Disordered" evidence="1">
    <location>
        <begin position="1"/>
        <end position="43"/>
    </location>
</feature>
<sequence length="61" mass="7003">MNGQSTRGRGRGGRGGGRGGFHPQNNTQSQWPMQDNTQQSQFPYTSPRLFRQWIMFCDLIE</sequence>
<organism evidence="2 3">
    <name type="scientific">Pestalotiopsis fici (strain W106-1 / CGMCC3.15140)</name>
    <dbReference type="NCBI Taxonomy" id="1229662"/>
    <lineage>
        <taxon>Eukaryota</taxon>
        <taxon>Fungi</taxon>
        <taxon>Dikarya</taxon>
        <taxon>Ascomycota</taxon>
        <taxon>Pezizomycotina</taxon>
        <taxon>Sordariomycetes</taxon>
        <taxon>Xylariomycetidae</taxon>
        <taxon>Amphisphaeriales</taxon>
        <taxon>Sporocadaceae</taxon>
        <taxon>Pestalotiopsis</taxon>
    </lineage>
</organism>
<dbReference type="Proteomes" id="UP000030651">
    <property type="component" value="Unassembled WGS sequence"/>
</dbReference>
<dbReference type="AlphaFoldDB" id="W3X5H2"/>
<dbReference type="RefSeq" id="XP_007833069.1">
    <property type="nucleotide sequence ID" value="XM_007834878.1"/>
</dbReference>
<proteinExistence type="predicted"/>
<dbReference type="HOGENOM" id="CLU_2923380_0_0_1"/>
<evidence type="ECO:0000313" key="3">
    <source>
        <dbReference type="Proteomes" id="UP000030651"/>
    </source>
</evidence>
<accession>W3X5H2</accession>
<dbReference type="KEGG" id="pfy:PFICI_06297"/>
<name>W3X5H2_PESFW</name>
<dbReference type="InParanoid" id="W3X5H2"/>
<evidence type="ECO:0000313" key="2">
    <source>
        <dbReference type="EMBL" id="ETS81295.1"/>
    </source>
</evidence>
<keyword evidence="3" id="KW-1185">Reference proteome</keyword>
<dbReference type="GeneID" id="19271310"/>
<feature type="compositionally biased region" description="Polar residues" evidence="1">
    <location>
        <begin position="23"/>
        <end position="43"/>
    </location>
</feature>
<gene>
    <name evidence="2" type="ORF">PFICI_06297</name>
</gene>
<evidence type="ECO:0000256" key="1">
    <source>
        <dbReference type="SAM" id="MobiDB-lite"/>
    </source>
</evidence>
<reference evidence="3" key="1">
    <citation type="journal article" date="2015" name="BMC Genomics">
        <title>Genomic and transcriptomic analysis of the endophytic fungus Pestalotiopsis fici reveals its lifestyle and high potential for synthesis of natural products.</title>
        <authorList>
            <person name="Wang X."/>
            <person name="Zhang X."/>
            <person name="Liu L."/>
            <person name="Xiang M."/>
            <person name="Wang W."/>
            <person name="Sun X."/>
            <person name="Che Y."/>
            <person name="Guo L."/>
            <person name="Liu G."/>
            <person name="Guo L."/>
            <person name="Wang C."/>
            <person name="Yin W.B."/>
            <person name="Stadler M."/>
            <person name="Zhang X."/>
            <person name="Liu X."/>
        </authorList>
    </citation>
    <scope>NUCLEOTIDE SEQUENCE [LARGE SCALE GENOMIC DNA]</scope>
    <source>
        <strain evidence="3">W106-1 / CGMCC3.15140</strain>
    </source>
</reference>
<protein>
    <submittedName>
        <fullName evidence="2">Uncharacterized protein</fullName>
    </submittedName>
</protein>